<dbReference type="InterPro" id="IPR016166">
    <property type="entry name" value="FAD-bd_PCMH"/>
</dbReference>
<protein>
    <recommendedName>
        <fullName evidence="6">FAD-binding PCMH-type domain-containing protein</fullName>
    </recommendedName>
</protein>
<gene>
    <name evidence="7" type="ORF">TCE0_038r12523</name>
</gene>
<feature type="domain" description="FAD-binding PCMH-type" evidence="6">
    <location>
        <begin position="34"/>
        <end position="204"/>
    </location>
</feature>
<dbReference type="PANTHER" id="PTHR42973:SF7">
    <property type="entry name" value="FAD-BINDING PCMH-TYPE DOMAIN-CONTAINING PROTEIN"/>
    <property type="match status" value="1"/>
</dbReference>
<dbReference type="InterPro" id="IPR050416">
    <property type="entry name" value="FAD-linked_Oxidoreductase"/>
</dbReference>
<dbReference type="Gene3D" id="3.30.465.10">
    <property type="match status" value="1"/>
</dbReference>
<accession>A0A0B8N597</accession>
<evidence type="ECO:0000256" key="1">
    <source>
        <dbReference type="ARBA" id="ARBA00005466"/>
    </source>
</evidence>
<evidence type="ECO:0000256" key="4">
    <source>
        <dbReference type="ARBA" id="ARBA00023002"/>
    </source>
</evidence>
<keyword evidence="4" id="KW-0560">Oxidoreductase</keyword>
<dbReference type="InterPro" id="IPR016169">
    <property type="entry name" value="FAD-bd_PCMH_sub2"/>
</dbReference>
<dbReference type="Proteomes" id="UP000053095">
    <property type="component" value="Unassembled WGS sequence"/>
</dbReference>
<sequence>MTSFVGGSHKPNGLRTAASSVPAQDVPDRWSQLGVSHPAMVIVPSSEDEIIAAIQLATTENLRVIPVGGGHSPFVPINEKSLLLDMRKFNHVSVGTGSVTIGGGSTAGDVIRACAEKQCYTLTPNSNAVGMVGFLLGGGSSLFNGIHGLAAEHIIEVRMITGDGRSLHLSSSSTGIERDLFSVIRGAGHGFGVITSLTMPTFSIFLLNMPNNSVSVRRITFSLAAVDHATMAFLKIQERGAGSSNPRLLTSIILNDVTEPLNITGGFKQLGNALVASVDLEGIRRGVHAWLRFGDDHPDAKAHTIIFWGTWSPSPMPGSPFLQGNDRKAFLQVLVWYTERKTHDPARKFMEDLLHVGRVNDTNNGIAPLTFPNNQLLGGNIGEIYSPKAVQEIKRVKALWDSKNLFWSPAVDSF</sequence>
<feature type="region of interest" description="Disordered" evidence="5">
    <location>
        <begin position="1"/>
        <end position="23"/>
    </location>
</feature>
<keyword evidence="8" id="KW-1185">Reference proteome</keyword>
<dbReference type="GO" id="GO:0016491">
    <property type="term" value="F:oxidoreductase activity"/>
    <property type="evidence" value="ECO:0007669"/>
    <property type="project" value="UniProtKB-KW"/>
</dbReference>
<dbReference type="SUPFAM" id="SSF56176">
    <property type="entry name" value="FAD-binding/transporter-associated domain-like"/>
    <property type="match status" value="1"/>
</dbReference>
<keyword evidence="3" id="KW-0274">FAD</keyword>
<dbReference type="PANTHER" id="PTHR42973">
    <property type="entry name" value="BINDING OXIDOREDUCTASE, PUTATIVE (AFU_ORTHOLOGUE AFUA_1G17690)-RELATED"/>
    <property type="match status" value="1"/>
</dbReference>
<dbReference type="EMBL" id="DF933834">
    <property type="protein sequence ID" value="GAM40286.1"/>
    <property type="molecule type" value="Genomic_DNA"/>
</dbReference>
<dbReference type="InterPro" id="IPR006094">
    <property type="entry name" value="Oxid_FAD_bind_N"/>
</dbReference>
<evidence type="ECO:0000256" key="3">
    <source>
        <dbReference type="ARBA" id="ARBA00022827"/>
    </source>
</evidence>
<evidence type="ECO:0000259" key="6">
    <source>
        <dbReference type="PROSITE" id="PS51387"/>
    </source>
</evidence>
<dbReference type="PROSITE" id="PS00862">
    <property type="entry name" value="OX2_COVAL_FAD"/>
    <property type="match status" value="1"/>
</dbReference>
<proteinExistence type="inferred from homology"/>
<dbReference type="InterPro" id="IPR036318">
    <property type="entry name" value="FAD-bd_PCMH-like_sf"/>
</dbReference>
<dbReference type="GO" id="GO:0071949">
    <property type="term" value="F:FAD binding"/>
    <property type="evidence" value="ECO:0007669"/>
    <property type="project" value="InterPro"/>
</dbReference>
<dbReference type="InterPro" id="IPR006093">
    <property type="entry name" value="Oxy_OxRdtase_FAD_BS"/>
</dbReference>
<organism evidence="7 8">
    <name type="scientific">Talaromyces pinophilus</name>
    <name type="common">Penicillium pinophilum</name>
    <dbReference type="NCBI Taxonomy" id="128442"/>
    <lineage>
        <taxon>Eukaryota</taxon>
        <taxon>Fungi</taxon>
        <taxon>Dikarya</taxon>
        <taxon>Ascomycota</taxon>
        <taxon>Pezizomycotina</taxon>
        <taxon>Eurotiomycetes</taxon>
        <taxon>Eurotiomycetidae</taxon>
        <taxon>Eurotiales</taxon>
        <taxon>Trichocomaceae</taxon>
        <taxon>Talaromyces</taxon>
        <taxon>Talaromyces sect. Talaromyces</taxon>
    </lineage>
</organism>
<evidence type="ECO:0000256" key="2">
    <source>
        <dbReference type="ARBA" id="ARBA00022630"/>
    </source>
</evidence>
<reference evidence="8" key="1">
    <citation type="journal article" date="2015" name="Genome Announc.">
        <title>Draft genome sequence of Talaromyces cellulolyticus strain Y-94, a source of lignocellulosic biomass-degrading enzymes.</title>
        <authorList>
            <person name="Fujii T."/>
            <person name="Koike H."/>
            <person name="Sawayama S."/>
            <person name="Yano S."/>
            <person name="Inoue H."/>
        </authorList>
    </citation>
    <scope>NUCLEOTIDE SEQUENCE [LARGE SCALE GENOMIC DNA]</scope>
    <source>
        <strain evidence="8">Y-94</strain>
    </source>
</reference>
<evidence type="ECO:0000256" key="5">
    <source>
        <dbReference type="SAM" id="MobiDB-lite"/>
    </source>
</evidence>
<comment type="similarity">
    <text evidence="1">Belongs to the oxygen-dependent FAD-linked oxidoreductase family.</text>
</comment>
<keyword evidence="2" id="KW-0285">Flavoprotein</keyword>
<name>A0A0B8N597_TALPI</name>
<dbReference type="Pfam" id="PF01565">
    <property type="entry name" value="FAD_binding_4"/>
    <property type="match status" value="1"/>
</dbReference>
<dbReference type="AlphaFoldDB" id="A0A0B8N597"/>
<dbReference type="PROSITE" id="PS51387">
    <property type="entry name" value="FAD_PCMH"/>
    <property type="match status" value="1"/>
</dbReference>
<evidence type="ECO:0000313" key="8">
    <source>
        <dbReference type="Proteomes" id="UP000053095"/>
    </source>
</evidence>
<evidence type="ECO:0000313" key="7">
    <source>
        <dbReference type="EMBL" id="GAM40286.1"/>
    </source>
</evidence>